<protein>
    <submittedName>
        <fullName evidence="6">MULE transposase domain protein</fullName>
    </submittedName>
</protein>
<dbReference type="GO" id="GO:0006313">
    <property type="term" value="P:DNA transposition"/>
    <property type="evidence" value="ECO:0007669"/>
    <property type="project" value="InterPro"/>
</dbReference>
<evidence type="ECO:0000256" key="3">
    <source>
        <dbReference type="ARBA" id="ARBA00022578"/>
    </source>
</evidence>
<organism evidence="6 7">
    <name type="scientific">Candidatus Erwinia dacicola</name>
    <dbReference type="NCBI Taxonomy" id="252393"/>
    <lineage>
        <taxon>Bacteria</taxon>
        <taxon>Pseudomonadati</taxon>
        <taxon>Pseudomonadota</taxon>
        <taxon>Gammaproteobacteria</taxon>
        <taxon>Enterobacterales</taxon>
        <taxon>Erwiniaceae</taxon>
        <taxon>Erwinia</taxon>
    </lineage>
</organism>
<keyword evidence="4" id="KW-0238">DNA-binding</keyword>
<evidence type="ECO:0000313" key="6">
    <source>
        <dbReference type="EMBL" id="RAP72127.1"/>
    </source>
</evidence>
<dbReference type="AlphaFoldDB" id="A0A328TNE5"/>
<dbReference type="EMBL" id="LJAM02000062">
    <property type="protein sequence ID" value="RAP72127.1"/>
    <property type="molecule type" value="Genomic_DNA"/>
</dbReference>
<proteinExistence type="inferred from homology"/>
<evidence type="ECO:0000256" key="5">
    <source>
        <dbReference type="ARBA" id="ARBA00023172"/>
    </source>
</evidence>
<comment type="similarity">
    <text evidence="2">Belongs to the transposase mutator family.</text>
</comment>
<dbReference type="GO" id="GO:0003677">
    <property type="term" value="F:DNA binding"/>
    <property type="evidence" value="ECO:0007669"/>
    <property type="project" value="UniProtKB-KW"/>
</dbReference>
<sequence length="71" mass="7866">MLPIACAVNSDGRWEIIGKERGLEGVKLVISDAHSGLKAAIQQVFCASWQRCRVYFIIRPTPLVAKQKLNA</sequence>
<dbReference type="Pfam" id="PF00872">
    <property type="entry name" value="Transposase_mut"/>
    <property type="match status" value="1"/>
</dbReference>
<evidence type="ECO:0000256" key="4">
    <source>
        <dbReference type="ARBA" id="ARBA00023125"/>
    </source>
</evidence>
<gene>
    <name evidence="6" type="ORF">ACZ87_01040</name>
</gene>
<comment type="function">
    <text evidence="1">Required for the transposition of the insertion element.</text>
</comment>
<dbReference type="GO" id="GO:0004803">
    <property type="term" value="F:transposase activity"/>
    <property type="evidence" value="ECO:0007669"/>
    <property type="project" value="InterPro"/>
</dbReference>
<evidence type="ECO:0000256" key="2">
    <source>
        <dbReference type="ARBA" id="ARBA00010961"/>
    </source>
</evidence>
<evidence type="ECO:0000313" key="7">
    <source>
        <dbReference type="Proteomes" id="UP000244334"/>
    </source>
</evidence>
<name>A0A328TNE5_9GAMM</name>
<evidence type="ECO:0000256" key="1">
    <source>
        <dbReference type="ARBA" id="ARBA00002190"/>
    </source>
</evidence>
<keyword evidence="5" id="KW-0233">DNA recombination</keyword>
<keyword evidence="3" id="KW-0815">Transposition</keyword>
<accession>A0A328TNE5</accession>
<keyword evidence="7" id="KW-1185">Reference proteome</keyword>
<comment type="caution">
    <text evidence="6">The sequence shown here is derived from an EMBL/GenBank/DDBJ whole genome shotgun (WGS) entry which is preliminary data.</text>
</comment>
<dbReference type="Proteomes" id="UP000244334">
    <property type="component" value="Unassembled WGS sequence"/>
</dbReference>
<dbReference type="InterPro" id="IPR001207">
    <property type="entry name" value="Transposase_mutator"/>
</dbReference>
<reference evidence="6" key="1">
    <citation type="submission" date="2018-04" db="EMBL/GenBank/DDBJ databases">
        <title>Genomes of the Obligate Erwinia dacicola and Facultative Enterobacter sp. OLF Endosymbionts of the Olive Fruit fly, Bactrocera oleae.</title>
        <authorList>
            <person name="Estes A.M."/>
            <person name="Hearn D.J."/>
            <person name="Agarwal S."/>
            <person name="Pierson E.A."/>
            <person name="Dunning-Hotopp J.C."/>
        </authorList>
    </citation>
    <scope>NUCLEOTIDE SEQUENCE [LARGE SCALE GENOMIC DNA]</scope>
    <source>
        <strain evidence="6">Oroville</strain>
    </source>
</reference>